<dbReference type="GeneID" id="101971070"/>
<organism evidence="7 8">
    <name type="scientific">Ictidomys tridecemlineatus</name>
    <name type="common">Thirteen-lined ground squirrel</name>
    <name type="synonym">Spermophilus tridecemlineatus</name>
    <dbReference type="NCBI Taxonomy" id="43179"/>
    <lineage>
        <taxon>Eukaryota</taxon>
        <taxon>Metazoa</taxon>
        <taxon>Chordata</taxon>
        <taxon>Craniata</taxon>
        <taxon>Vertebrata</taxon>
        <taxon>Euteleostomi</taxon>
        <taxon>Mammalia</taxon>
        <taxon>Eutheria</taxon>
        <taxon>Euarchontoglires</taxon>
        <taxon>Glires</taxon>
        <taxon>Rodentia</taxon>
        <taxon>Sciuromorpha</taxon>
        <taxon>Sciuridae</taxon>
        <taxon>Xerinae</taxon>
        <taxon>Marmotini</taxon>
        <taxon>Ictidomys</taxon>
    </lineage>
</organism>
<proteinExistence type="predicted"/>
<dbReference type="GO" id="GO:0010825">
    <property type="term" value="P:positive regulation of centrosome duplication"/>
    <property type="evidence" value="ECO:0007669"/>
    <property type="project" value="Ensembl"/>
</dbReference>
<accession>I3MAW1</accession>
<name>I3MAW1_ICTTR</name>
<feature type="coiled-coil region" evidence="4">
    <location>
        <begin position="565"/>
        <end position="599"/>
    </location>
</feature>
<feature type="coiled-coil region" evidence="4">
    <location>
        <begin position="265"/>
        <end position="323"/>
    </location>
</feature>
<reference evidence="8" key="1">
    <citation type="submission" date="2011-11" db="EMBL/GenBank/DDBJ databases">
        <title>The Draft Genome of Spermophilus tridecemlineatus.</title>
        <authorList>
            <consortium name="The Broad Institute Genome Assembly &amp; Analysis Group"/>
            <consortium name="Computational R&amp;D Group"/>
            <consortium name="and Sequencing Platform"/>
            <person name="Di Palma F."/>
            <person name="Alfoldi J."/>
            <person name="Johnson J."/>
            <person name="Berlin A."/>
            <person name="Gnerre S."/>
            <person name="Jaffe D."/>
            <person name="MacCallum I."/>
            <person name="Young S."/>
            <person name="Walker B.J."/>
            <person name="Lindblad-Toh K."/>
        </authorList>
    </citation>
    <scope>NUCLEOTIDE SEQUENCE [LARGE SCALE GENOMIC DNA]</scope>
</reference>
<dbReference type="GO" id="GO:1904951">
    <property type="term" value="P:positive regulation of establishment of protein localization"/>
    <property type="evidence" value="ECO:0007669"/>
    <property type="project" value="Ensembl"/>
</dbReference>
<feature type="region of interest" description="Disordered" evidence="5">
    <location>
        <begin position="473"/>
        <end position="535"/>
    </location>
</feature>
<feature type="compositionally biased region" description="Polar residues" evidence="5">
    <location>
        <begin position="1886"/>
        <end position="1898"/>
    </location>
</feature>
<dbReference type="GO" id="GO:0005829">
    <property type="term" value="C:cytosol"/>
    <property type="evidence" value="ECO:0007669"/>
    <property type="project" value="TreeGrafter"/>
</dbReference>
<dbReference type="GO" id="GO:0005814">
    <property type="term" value="C:centriole"/>
    <property type="evidence" value="ECO:0007669"/>
    <property type="project" value="Ensembl"/>
</dbReference>
<evidence type="ECO:0000313" key="8">
    <source>
        <dbReference type="Proteomes" id="UP000005215"/>
    </source>
</evidence>
<feature type="region of interest" description="Disordered" evidence="5">
    <location>
        <begin position="1586"/>
        <end position="1608"/>
    </location>
</feature>
<dbReference type="GO" id="GO:1903724">
    <property type="term" value="P:positive regulation of centriole elongation"/>
    <property type="evidence" value="ECO:0007669"/>
    <property type="project" value="Ensembl"/>
</dbReference>
<evidence type="ECO:0000256" key="5">
    <source>
        <dbReference type="SAM" id="MobiDB-lite"/>
    </source>
</evidence>
<dbReference type="PANTHER" id="PTHR21553">
    <property type="entry name" value="ALMS1-RELATED"/>
    <property type="match status" value="1"/>
</dbReference>
<sequence length="2625" mass="299651">MTEVTRAWRWPLRRRTNGCWEAGRPPLLESASSEPGLQASGSRFTDPLHLKYTEMKRKVNAGKLRLSPNEEALILKEDYERRRKLRLLQVREQEKDIALQIREDVKQRRNQHFTRLAEELRTEWKESQTQKIRNLEKLYLASLRNMGEGHRQAKENEPDLDALARRAAERKRKADIRHQEALKVQKNQKEILTKQKTWHIKARKEALLVEKKRSAKITSRPPPPPTLFENIEVKRISSMKTSSSTYHHISTLVNREMVTKQPDAHLAAEEEAKRLEELQKQAAQERMEQFEKAHVRGFQAMKKIHLAQNQEKLMKELKQLQQEDLARRRQTVAQMPPQLVELPYKRNEMKEDWQRELEFAFEDMYNADRKVKGNLILHLEPEPLPDVTDQIQDEELDLSMEQDNAGETETLQGKEAEVISPSEIDVTLAMKTQQVPSRILFKKLLNRIRSQKSLWTIKSMSEDESEMITTVSEIESRAPTIESGTVASEERKSSEQEQVVGSDILTIESGPLSSEDKSLSCQTDARKEEETSAVPSVTTLAQSSVLLHPQEEAVRVRMSARQKQIMEIEEQKQKQLELLEQIEQQKLRLETDCFRAQLEEEKRKKAQHSGVGIASAPCTVVADDNSHRQMIHDYQQQLLQQNRLHRQSVETARKQLLEYQTILKRRYPSTSASSLISDPIISVPSWKSEKPTAVSEHWDQSQSHNKYQPMQSIQFSKLEQDHIQVLRQNHFPQGQVKTTEILSTSDVLAKQSLESQKYLRQSSQTETQQSDYELIPKVSHILSRALSHDRPVELQDTRKVSKTSMATTSQTLDSQQILSENSENLSSRLTETSLFLPEGSFSIPPVKVESGKVQETVNRSSVSVSHSVISQMHDRPLSSPETITAQQDNLKSLQKQLELQKEVLQARQEAQEQLLLSKQKELEEQIGRPVFLPMVTPDVFTSLPSAKAESGKIQESSPTKNTIALSSSDPVISDLQDRLLSFSQPILSQQNNSKLLQDQLNVQRDNLQARREAQEVLFIPKQSELDGKISYAQAEPSSLPHQVTEHARSPLPFADRKSGKIQEQQFSKSEKGLLSNQSEIPESQDGFSSFLQQFRPLHDSLKLLQEQLTTQRDTLQARHDAQMDLLFHRQRDLGDDKSGQVSSSYSTMVAQHSDDLQVSAKAEPRRVQKLYLSEEENITPPSDLMIPALQDKSLSFPYHILPRQENLTTFQEQVVLDAGQVVQTQEFVPEQNELKRKISSKQTGISLPVSQVAESERSQEFMSIKIDSTVPLSHSKIPRFQERFLRISKHILPLQDNLEEHQEWLDTERKDFHFSQKTQENTSSDQTGLSSFTPQLRQLSFTSFASADSVTMPLSTDSDSKVPSRHLQIPELQDRLLKISQRIQPQRDNLKAIQEQLATQREAFIQSRQEAQKEMLLDKQSRWKGRMSPEQVGTSSSLLLSLSPTESERTQEFCPTISDSIISSSHSEMQKLPDRLWGLSPPVLTQQDNSIVLQEQLNAQTISFPSIEKTQKEFVLPRQCKFEEKVSLKDFIQPHHGDMKVLQQQLDTQRKVIRSGQEVQEELLLQRLSKLEKRVSSEQISSSSFLSQETLPAANSERMQKSSATKIGDTETVRSQDRLLSFSQPVLPQQNNLTAQFYLERSMVNSNEKPQEELLLNKQSQLNKSEYAEHDLSSLFQSKELEHSFIPLPFAEAKSESICELYSPKNGHAAPSSDSTIPRFQSRLSQPVLAQQDKMGLQKQMDLQKEVLQYSQKAQEELLLQRQTALQQQIQKHQETLKDFFKGRQASKLSVENVLKTQEMEQLREWLPHIQDLTRNDQQSIRDADKSNSDDNWLFSEDGSAKQSGEHLDKEPGRRTSKPPVARVKSGLDLNQHELSAIQEVESPPSGRTSIPGNQNFYQDRDPMRVSISREQIFFGSPVARVPVGCLQPAVQESVCSIDGDETVKVKESDVENHAILSYALEEEERTHLGPAVKPDDQTDKRIFHEPLSSVTLSTGSFISYENTDLSLTDPESFSEHMDYREQKSTSNKEEEMDILSSIIPSTQVIYHQQNSSDVHKSLLPAVEEFTSGHTHFQQTTDKYINEANLRPEKTDLQVDLDFPELEHIFPNLHRQLFKPLEPHPDFDLSSLSSGISQDDRNFYQTSDLSSERHSATAPKSTVSFTALTKASLHPFFNTSLNQPPDLNLAQAAAQSFATDDIEGSEQSFQQLLPEFSSQEGSQHADLPTIFSIEARDTSQGMENQNYPSKEQTEILQNKKKSVHFQVSRGNLNSTYSSLDEANVFHQLQVQHSTPCSSSSSECLIKHEQESRRERWDFEELSKKDVLTVLPSQGLTEDENETCGVLATDPHVEIDSQLCVRTAEMGTSVQTPHSLSIQNEKYFENSTKTETPQVINLSQIAQSESLKSSGSFSLQSSIPIWETESGRGIMEEPELTLVSTSDISIIEAEFANLSLEDKNEGKDYLQVNELIPSETENSHHPVISEFSMQKSTESTETLPKCTMAGSLQEAFVKRKKSFLERSYQRQKEIRNKSKLTENSQIKTVKEKQCTGSSVSRLKGVNKVKMNFPEERKNAHTLMHQRALRLYNQLAEVKQQKVEKAKQEAYAQNRERAKEFHKKTLEKLRAKNTG</sequence>
<dbReference type="RefSeq" id="XP_013219164.1">
    <property type="nucleotide sequence ID" value="XM_013363710.3"/>
</dbReference>
<feature type="compositionally biased region" description="Basic and acidic residues" evidence="5">
    <location>
        <begin position="1817"/>
        <end position="1829"/>
    </location>
</feature>
<keyword evidence="3" id="KW-0206">Cytoskeleton</keyword>
<dbReference type="Proteomes" id="UP000005215">
    <property type="component" value="Unassembled WGS sequence"/>
</dbReference>
<feature type="domain" description="ALMS motif" evidence="6">
    <location>
        <begin position="2502"/>
        <end position="2620"/>
    </location>
</feature>
<keyword evidence="4" id="KW-0175">Coiled coil</keyword>
<feature type="coiled-coil region" evidence="4">
    <location>
        <begin position="883"/>
        <end position="914"/>
    </location>
</feature>
<dbReference type="STRING" id="43179.ENSSTOP00000007187"/>
<evidence type="ECO:0000256" key="4">
    <source>
        <dbReference type="SAM" id="Coils"/>
    </source>
</evidence>
<protein>
    <submittedName>
        <fullName evidence="7">Centrosomal protein 295</fullName>
    </submittedName>
</protein>
<dbReference type="PANTHER" id="PTHR21553:SF25">
    <property type="entry name" value="CENTROSOMAL PROTEIN OF 295 KDA"/>
    <property type="match status" value="1"/>
</dbReference>
<dbReference type="GeneTree" id="ENSGT00940000153123"/>
<comment type="subcellular location">
    <subcellularLocation>
        <location evidence="1">Cytoplasm</location>
        <location evidence="1">Cytoskeleton</location>
        <location evidence="1">Microtubule organizing center</location>
        <location evidence="1">Centrosome</location>
    </subcellularLocation>
</comment>
<gene>
    <name evidence="7" type="primary">CEP295</name>
</gene>
<feature type="compositionally biased region" description="Basic and acidic residues" evidence="5">
    <location>
        <begin position="1844"/>
        <end position="1854"/>
    </location>
</feature>
<feature type="region of interest" description="Disordered" evidence="5">
    <location>
        <begin position="1817"/>
        <end position="1899"/>
    </location>
</feature>
<reference evidence="7" key="2">
    <citation type="submission" date="2025-08" db="UniProtKB">
        <authorList>
            <consortium name="Ensembl"/>
        </authorList>
    </citation>
    <scope>IDENTIFICATION</scope>
</reference>
<dbReference type="CTD" id="85459"/>
<dbReference type="Pfam" id="PF15309">
    <property type="entry name" value="ALMS_motif"/>
    <property type="match status" value="1"/>
</dbReference>
<dbReference type="EMBL" id="AGTP01091798">
    <property type="status" value="NOT_ANNOTATED_CDS"/>
    <property type="molecule type" value="Genomic_DNA"/>
</dbReference>
<dbReference type="EMBL" id="AGTP01091800">
    <property type="status" value="NOT_ANNOTATED_CDS"/>
    <property type="molecule type" value="Genomic_DNA"/>
</dbReference>
<dbReference type="eggNOG" id="ENOG502QSZR">
    <property type="taxonomic scope" value="Eukaryota"/>
</dbReference>
<dbReference type="FunCoup" id="I3MAW1">
    <property type="interactions" value="1150"/>
</dbReference>
<dbReference type="GO" id="GO:0008017">
    <property type="term" value="F:microtubule binding"/>
    <property type="evidence" value="ECO:0007669"/>
    <property type="project" value="Ensembl"/>
</dbReference>
<keyword evidence="8" id="KW-1185">Reference proteome</keyword>
<dbReference type="OrthoDB" id="6359887at2759"/>
<evidence type="ECO:0000256" key="1">
    <source>
        <dbReference type="ARBA" id="ARBA00004300"/>
    </source>
</evidence>
<dbReference type="GO" id="GO:0005813">
    <property type="term" value="C:centrosome"/>
    <property type="evidence" value="ECO:0007669"/>
    <property type="project" value="UniProtKB-SubCell"/>
</dbReference>
<dbReference type="GO" id="GO:1990498">
    <property type="term" value="C:mitotic spindle microtubule"/>
    <property type="evidence" value="ECO:0007669"/>
    <property type="project" value="Ensembl"/>
</dbReference>
<dbReference type="Ensembl" id="ENSSTOT00000008027.3">
    <property type="protein sequence ID" value="ENSSTOP00000007187.3"/>
    <property type="gene ID" value="ENSSTOG00000008015.3"/>
</dbReference>
<dbReference type="GO" id="GO:0007099">
    <property type="term" value="P:centriole replication"/>
    <property type="evidence" value="ECO:0007669"/>
    <property type="project" value="Ensembl"/>
</dbReference>
<evidence type="ECO:0000256" key="3">
    <source>
        <dbReference type="ARBA" id="ARBA00023212"/>
    </source>
</evidence>
<feature type="region of interest" description="Disordered" evidence="5">
    <location>
        <begin position="1052"/>
        <end position="1074"/>
    </location>
</feature>
<feature type="region of interest" description="Disordered" evidence="5">
    <location>
        <begin position="2596"/>
        <end position="2625"/>
    </location>
</feature>
<dbReference type="KEGG" id="iti:101971070"/>
<evidence type="ECO:0000259" key="6">
    <source>
        <dbReference type="Pfam" id="PF15309"/>
    </source>
</evidence>
<keyword evidence="2" id="KW-0963">Cytoplasm</keyword>
<feature type="compositionally biased region" description="Basic and acidic residues" evidence="5">
    <location>
        <begin position="514"/>
        <end position="530"/>
    </location>
</feature>
<evidence type="ECO:0000313" key="7">
    <source>
        <dbReference type="Ensembl" id="ENSSTOP00000007187.3"/>
    </source>
</evidence>
<dbReference type="InterPro" id="IPR029299">
    <property type="entry name" value="ALMS_motif"/>
</dbReference>
<reference evidence="7" key="3">
    <citation type="submission" date="2025-09" db="UniProtKB">
        <authorList>
            <consortium name="Ensembl"/>
        </authorList>
    </citation>
    <scope>IDENTIFICATION</scope>
</reference>
<dbReference type="InParanoid" id="I3MAW1"/>
<dbReference type="EMBL" id="AGTP01091799">
    <property type="status" value="NOT_ANNOTATED_CDS"/>
    <property type="molecule type" value="Genomic_DNA"/>
</dbReference>
<evidence type="ECO:0000256" key="2">
    <source>
        <dbReference type="ARBA" id="ARBA00022490"/>
    </source>
</evidence>